<comment type="caution">
    <text evidence="1">The sequence shown here is derived from an EMBL/GenBank/DDBJ whole genome shotgun (WGS) entry which is preliminary data.</text>
</comment>
<organism evidence="1 2">
    <name type="scientific">Nepenthes gracilis</name>
    <name type="common">Slender pitcher plant</name>
    <dbReference type="NCBI Taxonomy" id="150966"/>
    <lineage>
        <taxon>Eukaryota</taxon>
        <taxon>Viridiplantae</taxon>
        <taxon>Streptophyta</taxon>
        <taxon>Embryophyta</taxon>
        <taxon>Tracheophyta</taxon>
        <taxon>Spermatophyta</taxon>
        <taxon>Magnoliopsida</taxon>
        <taxon>eudicotyledons</taxon>
        <taxon>Gunneridae</taxon>
        <taxon>Pentapetalae</taxon>
        <taxon>Caryophyllales</taxon>
        <taxon>Nepenthaceae</taxon>
        <taxon>Nepenthes</taxon>
    </lineage>
</organism>
<dbReference type="Proteomes" id="UP001279734">
    <property type="component" value="Unassembled WGS sequence"/>
</dbReference>
<keyword evidence="2" id="KW-1185">Reference proteome</keyword>
<sequence length="95" mass="11250">MEIEWGRQPFYCSFDHSQFRFLLFFPLLCLFLPHKLRPPISFPFSFCRHGQSISIKKLSIVCLFLSTPKARRVVLILWISNEWFKTLIYSTSSGC</sequence>
<evidence type="ECO:0000313" key="1">
    <source>
        <dbReference type="EMBL" id="GMH15748.1"/>
    </source>
</evidence>
<reference evidence="1" key="1">
    <citation type="submission" date="2023-05" db="EMBL/GenBank/DDBJ databases">
        <title>Nepenthes gracilis genome sequencing.</title>
        <authorList>
            <person name="Fukushima K."/>
        </authorList>
    </citation>
    <scope>NUCLEOTIDE SEQUENCE</scope>
    <source>
        <strain evidence="1">SING2019-196</strain>
    </source>
</reference>
<dbReference type="AlphaFoldDB" id="A0AAD3XSL9"/>
<accession>A0AAD3XSL9</accession>
<evidence type="ECO:0000313" key="2">
    <source>
        <dbReference type="Proteomes" id="UP001279734"/>
    </source>
</evidence>
<dbReference type="EMBL" id="BSYO01000015">
    <property type="protein sequence ID" value="GMH15748.1"/>
    <property type="molecule type" value="Genomic_DNA"/>
</dbReference>
<gene>
    <name evidence="1" type="ORF">Nepgr_017589</name>
</gene>
<name>A0AAD3XSL9_NEPGR</name>
<protein>
    <submittedName>
        <fullName evidence="1">Uncharacterized protein</fullName>
    </submittedName>
</protein>
<proteinExistence type="predicted"/>